<proteinExistence type="predicted"/>
<dbReference type="AlphaFoldDB" id="X1BX62"/>
<dbReference type="EMBL" id="BART01027975">
    <property type="protein sequence ID" value="GAG99605.1"/>
    <property type="molecule type" value="Genomic_DNA"/>
</dbReference>
<protein>
    <submittedName>
        <fullName evidence="1">Uncharacterized protein</fullName>
    </submittedName>
</protein>
<sequence length="73" mass="7716">MGAEWHTLAAVDADKGLGSGVKVNGVNRTGRGTFSALYAELPFDKHPSALSLGKGACRTGQCTRRWIAGKTRL</sequence>
<reference evidence="1" key="1">
    <citation type="journal article" date="2014" name="Front. Microbiol.">
        <title>High frequency of phylogenetically diverse reductive dehalogenase-homologous genes in deep subseafloor sedimentary metagenomes.</title>
        <authorList>
            <person name="Kawai M."/>
            <person name="Futagami T."/>
            <person name="Toyoda A."/>
            <person name="Takaki Y."/>
            <person name="Nishi S."/>
            <person name="Hori S."/>
            <person name="Arai W."/>
            <person name="Tsubouchi T."/>
            <person name="Morono Y."/>
            <person name="Uchiyama I."/>
            <person name="Ito T."/>
            <person name="Fujiyama A."/>
            <person name="Inagaki F."/>
            <person name="Takami H."/>
        </authorList>
    </citation>
    <scope>NUCLEOTIDE SEQUENCE</scope>
    <source>
        <strain evidence="1">Expedition CK06-06</strain>
    </source>
</reference>
<evidence type="ECO:0000313" key="1">
    <source>
        <dbReference type="EMBL" id="GAG99605.1"/>
    </source>
</evidence>
<gene>
    <name evidence="1" type="ORF">S01H4_49459</name>
</gene>
<organism evidence="1">
    <name type="scientific">marine sediment metagenome</name>
    <dbReference type="NCBI Taxonomy" id="412755"/>
    <lineage>
        <taxon>unclassified sequences</taxon>
        <taxon>metagenomes</taxon>
        <taxon>ecological metagenomes</taxon>
    </lineage>
</organism>
<accession>X1BX62</accession>
<comment type="caution">
    <text evidence="1">The sequence shown here is derived from an EMBL/GenBank/DDBJ whole genome shotgun (WGS) entry which is preliminary data.</text>
</comment>
<name>X1BX62_9ZZZZ</name>